<feature type="compositionally biased region" description="Polar residues" evidence="1">
    <location>
        <begin position="36"/>
        <end position="46"/>
    </location>
</feature>
<dbReference type="HOGENOM" id="CLU_2175925_0_0_1"/>
<dbReference type="EnsemblProtists" id="HpaT805783">
    <property type="protein sequence ID" value="HpaP805783"/>
    <property type="gene ID" value="HpaG805783"/>
</dbReference>
<dbReference type="VEuPathDB" id="FungiDB:HpaG805783"/>
<reference evidence="2" key="2">
    <citation type="submission" date="2015-06" db="UniProtKB">
        <authorList>
            <consortium name="EnsemblProtists"/>
        </authorList>
    </citation>
    <scope>IDENTIFICATION</scope>
    <source>
        <strain evidence="2">Emoy2</strain>
    </source>
</reference>
<dbReference type="EMBL" id="JH598254">
    <property type="status" value="NOT_ANNOTATED_CDS"/>
    <property type="molecule type" value="Genomic_DNA"/>
</dbReference>
<dbReference type="Proteomes" id="UP000011713">
    <property type="component" value="Unassembled WGS sequence"/>
</dbReference>
<name>M4BHA7_HYAAE</name>
<evidence type="ECO:0000256" key="1">
    <source>
        <dbReference type="SAM" id="MobiDB-lite"/>
    </source>
</evidence>
<feature type="compositionally biased region" description="Basic and acidic residues" evidence="1">
    <location>
        <begin position="21"/>
        <end position="33"/>
    </location>
</feature>
<sequence length="110" mass="12690">MSTRDSYTGKRGNHQFGSKRTSQERQGGDEGRGKGKQTNGRLLQRSTTEETKAVGVGVLPLAVHCHEVPRVGRCCRKRVRCRQAARLRRSRMTRRELIHRHFLPRRKVDL</sequence>
<feature type="region of interest" description="Disordered" evidence="1">
    <location>
        <begin position="1"/>
        <end position="51"/>
    </location>
</feature>
<reference evidence="3" key="1">
    <citation type="journal article" date="2010" name="Science">
        <title>Signatures of adaptation to obligate biotrophy in the Hyaloperonospora arabidopsidis genome.</title>
        <authorList>
            <person name="Baxter L."/>
            <person name="Tripathy S."/>
            <person name="Ishaque N."/>
            <person name="Boot N."/>
            <person name="Cabral A."/>
            <person name="Kemen E."/>
            <person name="Thines M."/>
            <person name="Ah-Fong A."/>
            <person name="Anderson R."/>
            <person name="Badejoko W."/>
            <person name="Bittner-Eddy P."/>
            <person name="Boore J.L."/>
            <person name="Chibucos M.C."/>
            <person name="Coates M."/>
            <person name="Dehal P."/>
            <person name="Delehaunty K."/>
            <person name="Dong S."/>
            <person name="Downton P."/>
            <person name="Dumas B."/>
            <person name="Fabro G."/>
            <person name="Fronick C."/>
            <person name="Fuerstenberg S.I."/>
            <person name="Fulton L."/>
            <person name="Gaulin E."/>
            <person name="Govers F."/>
            <person name="Hughes L."/>
            <person name="Humphray S."/>
            <person name="Jiang R.H."/>
            <person name="Judelson H."/>
            <person name="Kamoun S."/>
            <person name="Kyung K."/>
            <person name="Meijer H."/>
            <person name="Minx P."/>
            <person name="Morris P."/>
            <person name="Nelson J."/>
            <person name="Phuntumart V."/>
            <person name="Qutob D."/>
            <person name="Rehmany A."/>
            <person name="Rougon-Cardoso A."/>
            <person name="Ryden P."/>
            <person name="Torto-Alalibo T."/>
            <person name="Studholme D."/>
            <person name="Wang Y."/>
            <person name="Win J."/>
            <person name="Wood J."/>
            <person name="Clifton S.W."/>
            <person name="Rogers J."/>
            <person name="Van den Ackerveken G."/>
            <person name="Jones J.D."/>
            <person name="McDowell J.M."/>
            <person name="Beynon J."/>
            <person name="Tyler B.M."/>
        </authorList>
    </citation>
    <scope>NUCLEOTIDE SEQUENCE [LARGE SCALE GENOMIC DNA]</scope>
    <source>
        <strain evidence="3">Emoy2</strain>
    </source>
</reference>
<organism evidence="2 3">
    <name type="scientific">Hyaloperonospora arabidopsidis (strain Emoy2)</name>
    <name type="common">Downy mildew agent</name>
    <name type="synonym">Peronospora arabidopsidis</name>
    <dbReference type="NCBI Taxonomy" id="559515"/>
    <lineage>
        <taxon>Eukaryota</taxon>
        <taxon>Sar</taxon>
        <taxon>Stramenopiles</taxon>
        <taxon>Oomycota</taxon>
        <taxon>Peronosporomycetes</taxon>
        <taxon>Peronosporales</taxon>
        <taxon>Peronosporaceae</taxon>
        <taxon>Hyaloperonospora</taxon>
    </lineage>
</organism>
<evidence type="ECO:0000313" key="3">
    <source>
        <dbReference type="Proteomes" id="UP000011713"/>
    </source>
</evidence>
<keyword evidence="3" id="KW-1185">Reference proteome</keyword>
<evidence type="ECO:0000313" key="2">
    <source>
        <dbReference type="EnsemblProtists" id="HpaP805783"/>
    </source>
</evidence>
<proteinExistence type="predicted"/>
<dbReference type="AlphaFoldDB" id="M4BHA7"/>
<protein>
    <submittedName>
        <fullName evidence="2">Uncharacterized protein</fullName>
    </submittedName>
</protein>
<accession>M4BHA7</accession>
<dbReference type="InParanoid" id="M4BHA7"/>